<evidence type="ECO:0000256" key="3">
    <source>
        <dbReference type="ARBA" id="ARBA00022691"/>
    </source>
</evidence>
<evidence type="ECO:0000256" key="2">
    <source>
        <dbReference type="ARBA" id="ARBA00022679"/>
    </source>
</evidence>
<evidence type="ECO:0000313" key="4">
    <source>
        <dbReference type="EMBL" id="PYE17409.1"/>
    </source>
</evidence>
<name>A0A318RN97_WILLI</name>
<dbReference type="GO" id="GO:0008171">
    <property type="term" value="F:O-methyltransferase activity"/>
    <property type="evidence" value="ECO:0007669"/>
    <property type="project" value="InterPro"/>
</dbReference>
<dbReference type="CDD" id="cd02440">
    <property type="entry name" value="AdoMet_MTases"/>
    <property type="match status" value="1"/>
</dbReference>
<dbReference type="PROSITE" id="PS51682">
    <property type="entry name" value="SAM_OMT_I"/>
    <property type="match status" value="1"/>
</dbReference>
<gene>
    <name evidence="4" type="ORF">DFR67_106112</name>
</gene>
<sequence>MAETVTTPTHPVTPSTILAAELSELVELVDAVPVLDSAIKERLRRTRDLARGLDPYLEQCSTPESPALAALAARTRAEQWTDRSLVSGSGPLEQEMLSGHVEGQTLKFLVHMTRARRVLDIGMFTGYSALAMAEALPDDGEVVACEVDPYVADVARQCFSESPAGARIRVEVGPALTTVLRLEGPFDLVFIDADKTGYLDYFHYLIGSGLLAQHGVIAVDNTLLQGEPYTDHGARSTNGQAIADFNRAVANDSRVEQVLLPLRDGVTLIRRKGSD</sequence>
<evidence type="ECO:0000313" key="5">
    <source>
        <dbReference type="Proteomes" id="UP000247591"/>
    </source>
</evidence>
<comment type="caution">
    <text evidence="4">The sequence shown here is derived from an EMBL/GenBank/DDBJ whole genome shotgun (WGS) entry which is preliminary data.</text>
</comment>
<organism evidence="4 5">
    <name type="scientific">Williamsia limnetica</name>
    <dbReference type="NCBI Taxonomy" id="882452"/>
    <lineage>
        <taxon>Bacteria</taxon>
        <taxon>Bacillati</taxon>
        <taxon>Actinomycetota</taxon>
        <taxon>Actinomycetes</taxon>
        <taxon>Mycobacteriales</taxon>
        <taxon>Nocardiaceae</taxon>
        <taxon>Williamsia</taxon>
    </lineage>
</organism>
<keyword evidence="2 4" id="KW-0808">Transferase</keyword>
<dbReference type="AlphaFoldDB" id="A0A318RN97"/>
<reference evidence="4 5" key="1">
    <citation type="submission" date="2018-06" db="EMBL/GenBank/DDBJ databases">
        <title>Genomic Encyclopedia of Type Strains, Phase IV (KMG-IV): sequencing the most valuable type-strain genomes for metagenomic binning, comparative biology and taxonomic classification.</title>
        <authorList>
            <person name="Goeker M."/>
        </authorList>
    </citation>
    <scope>NUCLEOTIDE SEQUENCE [LARGE SCALE GENOMIC DNA]</scope>
    <source>
        <strain evidence="4 5">DSM 45521</strain>
    </source>
</reference>
<dbReference type="Gene3D" id="3.40.50.150">
    <property type="entry name" value="Vaccinia Virus protein VP39"/>
    <property type="match status" value="1"/>
</dbReference>
<dbReference type="GO" id="GO:0008757">
    <property type="term" value="F:S-adenosylmethionine-dependent methyltransferase activity"/>
    <property type="evidence" value="ECO:0007669"/>
    <property type="project" value="TreeGrafter"/>
</dbReference>
<dbReference type="PANTHER" id="PTHR10509:SF14">
    <property type="entry name" value="CAFFEOYL-COA O-METHYLTRANSFERASE 3-RELATED"/>
    <property type="match status" value="1"/>
</dbReference>
<protein>
    <submittedName>
        <fullName evidence="4">Caffeoyl-CoA O-methyltransferase</fullName>
    </submittedName>
</protein>
<dbReference type="SUPFAM" id="SSF53335">
    <property type="entry name" value="S-adenosyl-L-methionine-dependent methyltransferases"/>
    <property type="match status" value="1"/>
</dbReference>
<dbReference type="InterPro" id="IPR050362">
    <property type="entry name" value="Cation-dep_OMT"/>
</dbReference>
<keyword evidence="5" id="KW-1185">Reference proteome</keyword>
<dbReference type="OrthoDB" id="9799672at2"/>
<dbReference type="InterPro" id="IPR029063">
    <property type="entry name" value="SAM-dependent_MTases_sf"/>
</dbReference>
<proteinExistence type="predicted"/>
<dbReference type="PANTHER" id="PTHR10509">
    <property type="entry name" value="O-METHYLTRANSFERASE-RELATED"/>
    <property type="match status" value="1"/>
</dbReference>
<dbReference type="EMBL" id="QJSP01000006">
    <property type="protein sequence ID" value="PYE17409.1"/>
    <property type="molecule type" value="Genomic_DNA"/>
</dbReference>
<keyword evidence="1 4" id="KW-0489">Methyltransferase</keyword>
<evidence type="ECO:0000256" key="1">
    <source>
        <dbReference type="ARBA" id="ARBA00022603"/>
    </source>
</evidence>
<dbReference type="Proteomes" id="UP000247591">
    <property type="component" value="Unassembled WGS sequence"/>
</dbReference>
<keyword evidence="3" id="KW-0949">S-adenosyl-L-methionine</keyword>
<dbReference type="RefSeq" id="WP_110469664.1">
    <property type="nucleotide sequence ID" value="NZ_QJSP01000006.1"/>
</dbReference>
<dbReference type="InterPro" id="IPR002935">
    <property type="entry name" value="SAM_O-MeTrfase"/>
</dbReference>
<dbReference type="Pfam" id="PF01596">
    <property type="entry name" value="Methyltransf_3"/>
    <property type="match status" value="1"/>
</dbReference>
<dbReference type="GO" id="GO:0032259">
    <property type="term" value="P:methylation"/>
    <property type="evidence" value="ECO:0007669"/>
    <property type="project" value="UniProtKB-KW"/>
</dbReference>
<accession>A0A318RN97</accession>